<feature type="domain" description="SPATA31" evidence="2">
    <location>
        <begin position="12"/>
        <end position="118"/>
    </location>
</feature>
<dbReference type="InterPro" id="IPR039509">
    <property type="entry name" value="SPATA31"/>
</dbReference>
<feature type="non-terminal residue" evidence="3">
    <location>
        <position position="119"/>
    </location>
</feature>
<dbReference type="Pfam" id="PF14650">
    <property type="entry name" value="FAM75"/>
    <property type="match status" value="1"/>
</dbReference>
<feature type="compositionally biased region" description="Basic and acidic residues" evidence="1">
    <location>
        <begin position="12"/>
        <end position="21"/>
    </location>
</feature>
<comment type="caution">
    <text evidence="3">The sequence shown here is derived from an EMBL/GenBank/DDBJ whole genome shotgun (WGS) entry which is preliminary data.</text>
</comment>
<dbReference type="Proteomes" id="UP000335636">
    <property type="component" value="Unassembled WGS sequence"/>
</dbReference>
<name>A0A5E4D4X4_MARMO</name>
<sequence length="119" mass="13546">MEHPSQSTLAGHDLKKMETKHAERLSTMGSVTFKLDFPNKCPEPEIQKQPVDLSWSSGKNLGKIQNYNKEVSETLRRNRKDNQESDLSIGLDMKIVEKILQDHLGRKSVQIKEGMIPVC</sequence>
<gene>
    <name evidence="3" type="ORF">MONAX_5E045032</name>
</gene>
<dbReference type="AlphaFoldDB" id="A0A5E4D4X4"/>
<evidence type="ECO:0000259" key="2">
    <source>
        <dbReference type="Pfam" id="PF14650"/>
    </source>
</evidence>
<evidence type="ECO:0000256" key="1">
    <source>
        <dbReference type="SAM" id="MobiDB-lite"/>
    </source>
</evidence>
<reference evidence="3" key="1">
    <citation type="submission" date="2019-04" db="EMBL/GenBank/DDBJ databases">
        <authorList>
            <person name="Alioto T."/>
            <person name="Alioto T."/>
        </authorList>
    </citation>
    <scope>NUCLEOTIDE SEQUENCE [LARGE SCALE GENOMIC DNA]</scope>
</reference>
<evidence type="ECO:0000313" key="3">
    <source>
        <dbReference type="EMBL" id="VTJ89185.1"/>
    </source>
</evidence>
<proteinExistence type="predicted"/>
<dbReference type="EMBL" id="CABDUW010003394">
    <property type="protein sequence ID" value="VTJ89185.1"/>
    <property type="molecule type" value="Genomic_DNA"/>
</dbReference>
<feature type="region of interest" description="Disordered" evidence="1">
    <location>
        <begin position="1"/>
        <end position="21"/>
    </location>
</feature>
<accession>A0A5E4D4X4</accession>
<keyword evidence="4" id="KW-1185">Reference proteome</keyword>
<protein>
    <recommendedName>
        <fullName evidence="2">SPATA31 domain-containing protein</fullName>
    </recommendedName>
</protein>
<organism evidence="3 4">
    <name type="scientific">Marmota monax</name>
    <name type="common">Woodchuck</name>
    <dbReference type="NCBI Taxonomy" id="9995"/>
    <lineage>
        <taxon>Eukaryota</taxon>
        <taxon>Metazoa</taxon>
        <taxon>Chordata</taxon>
        <taxon>Craniata</taxon>
        <taxon>Vertebrata</taxon>
        <taxon>Euteleostomi</taxon>
        <taxon>Mammalia</taxon>
        <taxon>Eutheria</taxon>
        <taxon>Euarchontoglires</taxon>
        <taxon>Glires</taxon>
        <taxon>Rodentia</taxon>
        <taxon>Sciuromorpha</taxon>
        <taxon>Sciuridae</taxon>
        <taxon>Xerinae</taxon>
        <taxon>Marmotini</taxon>
        <taxon>Marmota</taxon>
    </lineage>
</organism>
<evidence type="ECO:0000313" key="4">
    <source>
        <dbReference type="Proteomes" id="UP000335636"/>
    </source>
</evidence>